<accession>A0A1L0AJM5</accession>
<proteinExistence type="predicted"/>
<gene>
    <name evidence="1" type="ORF">NVI5450_4513</name>
</gene>
<dbReference type="Proteomes" id="UP000183794">
    <property type="component" value="Unassembled WGS sequence"/>
</dbReference>
<evidence type="ECO:0000313" key="1">
    <source>
        <dbReference type="EMBL" id="SGZ17389.1"/>
    </source>
</evidence>
<name>A0A1L0AJM5_9GAMM</name>
<dbReference type="AlphaFoldDB" id="A0A1L0AJM5"/>
<evidence type="ECO:0000313" key="2">
    <source>
        <dbReference type="Proteomes" id="UP000183794"/>
    </source>
</evidence>
<sequence>MVKIMEDYNNFGAFTKLKYVFENSDDVMLLNNLWELGYT</sequence>
<protein>
    <submittedName>
        <fullName evidence="1">Uncharacterized protein</fullName>
    </submittedName>
</protein>
<reference evidence="1 2" key="1">
    <citation type="submission" date="2016-11" db="EMBL/GenBank/DDBJ databases">
        <authorList>
            <person name="Jaros S."/>
            <person name="Januszkiewicz K."/>
            <person name="Wedrychowicz H."/>
        </authorList>
    </citation>
    <scope>NUCLEOTIDE SEQUENCE [LARGE SCALE GENOMIC DNA]</scope>
    <source>
        <strain evidence="1">NVI 5450</strain>
    </source>
</reference>
<dbReference type="EMBL" id="FPLD01000131">
    <property type="protein sequence ID" value="SGZ17389.1"/>
    <property type="molecule type" value="Genomic_DNA"/>
</dbReference>
<organism evidence="1 2">
    <name type="scientific">Moritella viscosa</name>
    <dbReference type="NCBI Taxonomy" id="80854"/>
    <lineage>
        <taxon>Bacteria</taxon>
        <taxon>Pseudomonadati</taxon>
        <taxon>Pseudomonadota</taxon>
        <taxon>Gammaproteobacteria</taxon>
        <taxon>Alteromonadales</taxon>
        <taxon>Moritellaceae</taxon>
        <taxon>Moritella</taxon>
    </lineage>
</organism>